<evidence type="ECO:0000259" key="7">
    <source>
        <dbReference type="Pfam" id="PF03176"/>
    </source>
</evidence>
<dbReference type="PANTHER" id="PTHR33406">
    <property type="entry name" value="MEMBRANE PROTEIN MJ1562-RELATED"/>
    <property type="match status" value="1"/>
</dbReference>
<feature type="transmembrane region" description="Helical" evidence="6">
    <location>
        <begin position="546"/>
        <end position="566"/>
    </location>
</feature>
<evidence type="ECO:0000256" key="4">
    <source>
        <dbReference type="ARBA" id="ARBA00022989"/>
    </source>
</evidence>
<evidence type="ECO:0000256" key="2">
    <source>
        <dbReference type="ARBA" id="ARBA00022475"/>
    </source>
</evidence>
<dbReference type="AlphaFoldDB" id="A0A7X2NSD7"/>
<dbReference type="PANTHER" id="PTHR33406:SF13">
    <property type="entry name" value="MEMBRANE PROTEIN YDFJ"/>
    <property type="match status" value="1"/>
</dbReference>
<feature type="transmembrane region" description="Helical" evidence="6">
    <location>
        <begin position="354"/>
        <end position="373"/>
    </location>
</feature>
<name>A0A7X2NSD7_9FIRM</name>
<feature type="transmembrane region" description="Helical" evidence="6">
    <location>
        <begin position="309"/>
        <end position="327"/>
    </location>
</feature>
<evidence type="ECO:0000256" key="6">
    <source>
        <dbReference type="SAM" id="Phobius"/>
    </source>
</evidence>
<dbReference type="InterPro" id="IPR004869">
    <property type="entry name" value="MMPL_dom"/>
</dbReference>
<feature type="transmembrane region" description="Helical" evidence="6">
    <location>
        <begin position="197"/>
        <end position="215"/>
    </location>
</feature>
<evidence type="ECO:0000313" key="8">
    <source>
        <dbReference type="EMBL" id="MSS58575.1"/>
    </source>
</evidence>
<feature type="domain" description="Membrane transport protein MMPL" evidence="7">
    <location>
        <begin position="121"/>
        <end position="335"/>
    </location>
</feature>
<keyword evidence="3 6" id="KW-0812">Transmembrane</keyword>
<accession>A0A7X2NSD7</accession>
<feature type="transmembrane region" description="Helical" evidence="6">
    <location>
        <begin position="572"/>
        <end position="593"/>
    </location>
</feature>
<evidence type="ECO:0000313" key="9">
    <source>
        <dbReference type="Proteomes" id="UP000461880"/>
    </source>
</evidence>
<dbReference type="RefSeq" id="WP_154504383.1">
    <property type="nucleotide sequence ID" value="NZ_VUMN01000013.1"/>
</dbReference>
<protein>
    <submittedName>
        <fullName evidence="8">MMPL family transporter</fullName>
    </submittedName>
</protein>
<feature type="transmembrane region" description="Helical" evidence="6">
    <location>
        <begin position="272"/>
        <end position="297"/>
    </location>
</feature>
<feature type="transmembrane region" description="Helical" evidence="6">
    <location>
        <begin position="175"/>
        <end position="192"/>
    </location>
</feature>
<keyword evidence="9" id="KW-1185">Reference proteome</keyword>
<dbReference type="SUPFAM" id="SSF82866">
    <property type="entry name" value="Multidrug efflux transporter AcrB transmembrane domain"/>
    <property type="match status" value="2"/>
</dbReference>
<dbReference type="Pfam" id="PF03176">
    <property type="entry name" value="MMPL"/>
    <property type="match status" value="2"/>
</dbReference>
<organism evidence="8 9">
    <name type="scientific">Stecheria intestinalis</name>
    <dbReference type="NCBI Taxonomy" id="2606630"/>
    <lineage>
        <taxon>Bacteria</taxon>
        <taxon>Bacillati</taxon>
        <taxon>Bacillota</taxon>
        <taxon>Erysipelotrichia</taxon>
        <taxon>Erysipelotrichales</taxon>
        <taxon>Erysipelotrichaceae</taxon>
        <taxon>Stecheria</taxon>
    </lineage>
</organism>
<dbReference type="EMBL" id="VUMN01000013">
    <property type="protein sequence ID" value="MSS58575.1"/>
    <property type="molecule type" value="Genomic_DNA"/>
</dbReference>
<comment type="subcellular location">
    <subcellularLocation>
        <location evidence="1">Cell membrane</location>
        <topology evidence="1">Multi-pass membrane protein</topology>
    </subcellularLocation>
</comment>
<comment type="caution">
    <text evidence="8">The sequence shown here is derived from an EMBL/GenBank/DDBJ whole genome shotgun (WGS) entry which is preliminary data.</text>
</comment>
<dbReference type="InterPro" id="IPR050545">
    <property type="entry name" value="Mycobact_MmpL"/>
</dbReference>
<proteinExistence type="predicted"/>
<keyword evidence="2" id="KW-1003">Cell membrane</keyword>
<gene>
    <name evidence="8" type="ORF">FYJ51_06615</name>
</gene>
<reference evidence="8 9" key="1">
    <citation type="submission" date="2019-08" db="EMBL/GenBank/DDBJ databases">
        <title>In-depth cultivation of the pig gut microbiome towards novel bacterial diversity and tailored functional studies.</title>
        <authorList>
            <person name="Wylensek D."/>
            <person name="Hitch T.C.A."/>
            <person name="Clavel T."/>
        </authorList>
    </citation>
    <scope>NUCLEOTIDE SEQUENCE [LARGE SCALE GENOMIC DNA]</scope>
    <source>
        <strain evidence="8 9">Oil+RF-744-GAM-WT-6</strain>
    </source>
</reference>
<dbReference type="GO" id="GO:0005886">
    <property type="term" value="C:plasma membrane"/>
    <property type="evidence" value="ECO:0007669"/>
    <property type="project" value="UniProtKB-SubCell"/>
</dbReference>
<feature type="domain" description="Membrane transport protein MMPL" evidence="7">
    <location>
        <begin position="391"/>
        <end position="674"/>
    </location>
</feature>
<keyword evidence="5 6" id="KW-0472">Membrane</keyword>
<keyword evidence="4 6" id="KW-1133">Transmembrane helix</keyword>
<evidence type="ECO:0000256" key="3">
    <source>
        <dbReference type="ARBA" id="ARBA00022692"/>
    </source>
</evidence>
<dbReference type="Proteomes" id="UP000461880">
    <property type="component" value="Unassembled WGS sequence"/>
</dbReference>
<sequence length="687" mass="75592">MEKKLGKFVVKNKILILIVSVLLLIPSAIGYIHTKVNYDILTYLPDTIETMKGQDILKEEFGTGAFSMYIVEGMPDKDVQKLEDQIKEVPGVKNVIWYSDVMDISIPKEMLPDDIYEAFNNGDATMMFILFDDTTSADETIEAVREIRKLSNEQCFVSGMSAVLVDTQDLAESEAPIYVMLAVLLCCISLMLSMDSYLVPFLFLASIGMAIVYNLGTNQILGSISYITKALAAVLQLGVTMDYSIFLWHSYEAELEKGNERNDAMVKAIDETLSSILGSSITTIAGFIALCFMSFRLGMDLGLVMSKGVLFGVISCVTILPALILVFDKALNKTRHKAVLPDLKGIGKHVTKHAYKYMVIALVLLIPAIYGYVHIPVYYNLGGTLPKTLDSSIANEKLETLFDENATHILMVPADESAKDIKKMSSEMEDVDGVKWVLGLDTVKGSVIPDDMIPDDLKSSLKSENWQMMLIGSKYAVATDEVNNQVTELTAIAKKYNSNSMLIGEAAATKDLISVTDHDFNWVSSVSIGIIFLIIAIVFRSASLPFILIATIYLGITINMAVPFFTGREVPFIANIVIGTIQLGSTVDYAILMTTRYRRDRTRGVEKQKAVEDAVQASAKSILVSAMSFFAATFGVGMYSNIDVIRSLCILMARGAIISMGCVIFVLPSLLLTFDKLITKTSKPQRG</sequence>
<feature type="transmembrane region" description="Helical" evidence="6">
    <location>
        <begin position="520"/>
        <end position="539"/>
    </location>
</feature>
<evidence type="ECO:0000256" key="1">
    <source>
        <dbReference type="ARBA" id="ARBA00004651"/>
    </source>
</evidence>
<evidence type="ECO:0000256" key="5">
    <source>
        <dbReference type="ARBA" id="ARBA00023136"/>
    </source>
</evidence>
<feature type="transmembrane region" description="Helical" evidence="6">
    <location>
        <begin position="614"/>
        <end position="639"/>
    </location>
</feature>
<dbReference type="Gene3D" id="1.20.1640.10">
    <property type="entry name" value="Multidrug efflux transporter AcrB transmembrane domain"/>
    <property type="match status" value="2"/>
</dbReference>
<feature type="transmembrane region" description="Helical" evidence="6">
    <location>
        <begin position="651"/>
        <end position="674"/>
    </location>
</feature>